<gene>
    <name evidence="1" type="ORF">LCGC14_1021580</name>
</gene>
<organism evidence="1">
    <name type="scientific">marine sediment metagenome</name>
    <dbReference type="NCBI Taxonomy" id="412755"/>
    <lineage>
        <taxon>unclassified sequences</taxon>
        <taxon>metagenomes</taxon>
        <taxon>ecological metagenomes</taxon>
    </lineage>
</organism>
<protein>
    <recommendedName>
        <fullName evidence="2">HEAT repeat domain-containing protein</fullName>
    </recommendedName>
</protein>
<evidence type="ECO:0000313" key="1">
    <source>
        <dbReference type="EMBL" id="KKN11930.1"/>
    </source>
</evidence>
<dbReference type="AlphaFoldDB" id="A0A0F9MXC8"/>
<dbReference type="SUPFAM" id="SSF48371">
    <property type="entry name" value="ARM repeat"/>
    <property type="match status" value="1"/>
</dbReference>
<dbReference type="InterPro" id="IPR016024">
    <property type="entry name" value="ARM-type_fold"/>
</dbReference>
<evidence type="ECO:0008006" key="2">
    <source>
        <dbReference type="Google" id="ProtNLM"/>
    </source>
</evidence>
<dbReference type="EMBL" id="LAZR01004086">
    <property type="protein sequence ID" value="KKN11930.1"/>
    <property type="molecule type" value="Genomic_DNA"/>
</dbReference>
<accession>A0A0F9MXC8</accession>
<sequence length="189" mass="22593">MSYLRENKIWEEEDSLNWDVIEISKIDDKTIRSLIDKLKLDTPIITESFFIAFESLLKIGKRAEEVLDSFVKETDEIHNFKIDVFNFMLGFIKNRTIEDHLVPKLYHPDFITRASTIFKIQQTKDKQYLRFILPLLNDPDDSIRWAVITFLDCLELNKNPLIYKELKNFIDKESNLVIKEKIKDVFRKF</sequence>
<name>A0A0F9MXC8_9ZZZZ</name>
<comment type="caution">
    <text evidence="1">The sequence shown here is derived from an EMBL/GenBank/DDBJ whole genome shotgun (WGS) entry which is preliminary data.</text>
</comment>
<proteinExistence type="predicted"/>
<reference evidence="1" key="1">
    <citation type="journal article" date="2015" name="Nature">
        <title>Complex archaea that bridge the gap between prokaryotes and eukaryotes.</title>
        <authorList>
            <person name="Spang A."/>
            <person name="Saw J.H."/>
            <person name="Jorgensen S.L."/>
            <person name="Zaremba-Niedzwiedzka K."/>
            <person name="Martijn J."/>
            <person name="Lind A.E."/>
            <person name="van Eijk R."/>
            <person name="Schleper C."/>
            <person name="Guy L."/>
            <person name="Ettema T.J."/>
        </authorList>
    </citation>
    <scope>NUCLEOTIDE SEQUENCE</scope>
</reference>